<keyword evidence="1" id="KW-0862">Zinc</keyword>
<dbReference type="PANTHER" id="PTHR28498:SF1">
    <property type="entry name" value="ZINC FINGER SWIM DOMAIN-CONTAINING PROTEIN 7"/>
    <property type="match status" value="1"/>
</dbReference>
<dbReference type="KEGG" id="ndv:NDEV_0842"/>
<proteinExistence type="predicted"/>
<organism evidence="3 4">
    <name type="scientific">Nitrosotalea devaniterrae</name>
    <dbReference type="NCBI Taxonomy" id="1078905"/>
    <lineage>
        <taxon>Archaea</taxon>
        <taxon>Nitrososphaerota</taxon>
        <taxon>Nitrososphaeria</taxon>
        <taxon>Nitrosotaleales</taxon>
        <taxon>Nitrosotaleaceae</taxon>
        <taxon>Nitrosotalea</taxon>
    </lineage>
</organism>
<accession>A0A128A2R2</accession>
<dbReference type="InterPro" id="IPR007527">
    <property type="entry name" value="Znf_SWIM"/>
</dbReference>
<keyword evidence="1" id="KW-0863">Zinc-finger</keyword>
<name>A0A128A2R2_9ARCH</name>
<feature type="domain" description="SWIM-type" evidence="2">
    <location>
        <begin position="39"/>
        <end position="75"/>
    </location>
</feature>
<reference evidence="4" key="1">
    <citation type="submission" date="2015-10" db="EMBL/GenBank/DDBJ databases">
        <authorList>
            <person name="Lehtovirta-Morley L.E."/>
            <person name="Vieille C."/>
        </authorList>
    </citation>
    <scope>NUCLEOTIDE SEQUENCE [LARGE SCALE GENOMIC DNA]</scope>
</reference>
<evidence type="ECO:0000256" key="1">
    <source>
        <dbReference type="PROSITE-ProRule" id="PRU00325"/>
    </source>
</evidence>
<evidence type="ECO:0000259" key="2">
    <source>
        <dbReference type="PROSITE" id="PS50966"/>
    </source>
</evidence>
<dbReference type="AlphaFoldDB" id="A0A128A2R2"/>
<dbReference type="GO" id="GO:0008270">
    <property type="term" value="F:zinc ion binding"/>
    <property type="evidence" value="ECO:0007669"/>
    <property type="project" value="UniProtKB-KW"/>
</dbReference>
<dbReference type="EMBL" id="LN890280">
    <property type="protein sequence ID" value="CUR51607.1"/>
    <property type="molecule type" value="Genomic_DNA"/>
</dbReference>
<dbReference type="PROSITE" id="PS50966">
    <property type="entry name" value="ZF_SWIM"/>
    <property type="match status" value="1"/>
</dbReference>
<protein>
    <recommendedName>
        <fullName evidence="2">SWIM-type domain-containing protein</fullName>
    </recommendedName>
</protein>
<dbReference type="GO" id="GO:0000724">
    <property type="term" value="P:double-strand break repair via homologous recombination"/>
    <property type="evidence" value="ECO:0007669"/>
    <property type="project" value="TreeGrafter"/>
</dbReference>
<keyword evidence="4" id="KW-1185">Reference proteome</keyword>
<gene>
    <name evidence="3" type="ORF">NDEV_0842</name>
</gene>
<keyword evidence="1" id="KW-0479">Metal-binding</keyword>
<dbReference type="PANTHER" id="PTHR28498">
    <property type="entry name" value="ZINC FINGER SWIM DOMAIN-CONTAINING PROTEIN 7"/>
    <property type="match status" value="1"/>
</dbReference>
<evidence type="ECO:0000313" key="3">
    <source>
        <dbReference type="EMBL" id="CUR51607.1"/>
    </source>
</evidence>
<evidence type="ECO:0000313" key="4">
    <source>
        <dbReference type="Proteomes" id="UP000196239"/>
    </source>
</evidence>
<sequence>MKKETGNVESIISSNGVKLHLFEPSNRKIWTVVGKDNEHWLDLDLGYCSCEDYYYNAMEKGRLCYHLQAVQTAISQDKVETIKFQDSEFESFITALVHDIM</sequence>
<dbReference type="Proteomes" id="UP000196239">
    <property type="component" value="Chromosome 1"/>
</dbReference>